<evidence type="ECO:0000256" key="2">
    <source>
        <dbReference type="SAM" id="Phobius"/>
    </source>
</evidence>
<evidence type="ECO:0000256" key="3">
    <source>
        <dbReference type="SAM" id="SignalP"/>
    </source>
</evidence>
<feature type="compositionally biased region" description="Acidic residues" evidence="1">
    <location>
        <begin position="341"/>
        <end position="358"/>
    </location>
</feature>
<protein>
    <submittedName>
        <fullName evidence="5">Uncharacterized LOC111238244</fullName>
    </submittedName>
</protein>
<dbReference type="GeneTree" id="ENSGT00530000067736"/>
<dbReference type="SUPFAM" id="SSF49265">
    <property type="entry name" value="Fibronectin type III"/>
    <property type="match status" value="1"/>
</dbReference>
<dbReference type="Proteomes" id="UP000261420">
    <property type="component" value="Unplaced"/>
</dbReference>
<dbReference type="InterPro" id="IPR003961">
    <property type="entry name" value="FN3_dom"/>
</dbReference>
<dbReference type="PANTHER" id="PTHR20859:SF87">
    <property type="entry name" value="CYTOKINE RECEPTOR FAMILY MEMBER B13-RELATED"/>
    <property type="match status" value="1"/>
</dbReference>
<feature type="transmembrane region" description="Helical" evidence="2">
    <location>
        <begin position="234"/>
        <end position="258"/>
    </location>
</feature>
<keyword evidence="6" id="KW-1185">Reference proteome</keyword>
<dbReference type="Gene3D" id="2.60.40.10">
    <property type="entry name" value="Immunoglobulins"/>
    <property type="match status" value="1"/>
</dbReference>
<dbReference type="RefSeq" id="XP_022623385.1">
    <property type="nucleotide sequence ID" value="XM_022767664.1"/>
</dbReference>
<keyword evidence="2" id="KW-0812">Transmembrane</keyword>
<dbReference type="InterPro" id="IPR013783">
    <property type="entry name" value="Ig-like_fold"/>
</dbReference>
<proteinExistence type="predicted"/>
<dbReference type="KEGG" id="sdu:111238244"/>
<dbReference type="PANTHER" id="PTHR20859">
    <property type="entry name" value="INTERFERON/INTERLEUKIN RECEPTOR"/>
    <property type="match status" value="1"/>
</dbReference>
<dbReference type="GeneID" id="111238244"/>
<organism evidence="5 6">
    <name type="scientific">Seriola dumerili</name>
    <name type="common">Greater amberjack</name>
    <name type="synonym">Caranx dumerili</name>
    <dbReference type="NCBI Taxonomy" id="41447"/>
    <lineage>
        <taxon>Eukaryota</taxon>
        <taxon>Metazoa</taxon>
        <taxon>Chordata</taxon>
        <taxon>Craniata</taxon>
        <taxon>Vertebrata</taxon>
        <taxon>Euteleostomi</taxon>
        <taxon>Actinopterygii</taxon>
        <taxon>Neopterygii</taxon>
        <taxon>Teleostei</taxon>
        <taxon>Neoteleostei</taxon>
        <taxon>Acanthomorphata</taxon>
        <taxon>Carangaria</taxon>
        <taxon>Carangiformes</taxon>
        <taxon>Carangidae</taxon>
        <taxon>Seriola</taxon>
    </lineage>
</organism>
<accession>A0A3B4T5R0</accession>
<dbReference type="InterPro" id="IPR036116">
    <property type="entry name" value="FN3_sf"/>
</dbReference>
<sequence>MRRLHGAFTAQLLLVCAVSAVIVVVPSPTNVTLSCQNLKTTVRWEYSEQQPQTSFEVLIISSEGRQKNETTDHQYDLSPFIWESEQRYEGYYSVNVTAVQGGRKSAPAKSQSLSFNEVKPAHVKCELDFPPVSLTEGGSGATVSFYNPVHFYKELQTATKQNNVVFRFTVLNITGKLGTADCRLENTICRYDFSFPEGVDECVSLDGELFDRNFINSVKFRQTSPVCVTESAEVHMVTLTILLCVFIIIIILAAIAIYKVRAYLNEKSIHPTFLKFIPSDKRYVFKTNEENISPLVVEDNSYSSEEEGGTPEDHRGGGGCGGGGRSNGSDQLTAGYGGGDLLEDSSQEPDTADEDSADDSVKTECVMIEEEEEEEWEVRVGAYDCAHNIPDTGDEQVNVVYTQR</sequence>
<feature type="region of interest" description="Disordered" evidence="1">
    <location>
        <begin position="296"/>
        <end position="363"/>
    </location>
</feature>
<dbReference type="Ensembl" id="ENSSDUT00000001460.1">
    <property type="protein sequence ID" value="ENSSDUP00000001405.1"/>
    <property type="gene ID" value="ENSSDUG00000001131.1"/>
</dbReference>
<dbReference type="AlphaFoldDB" id="A0A3B4T5R0"/>
<evidence type="ECO:0000256" key="1">
    <source>
        <dbReference type="SAM" id="MobiDB-lite"/>
    </source>
</evidence>
<evidence type="ECO:0000313" key="6">
    <source>
        <dbReference type="Proteomes" id="UP000261420"/>
    </source>
</evidence>
<dbReference type="GO" id="GO:0005886">
    <property type="term" value="C:plasma membrane"/>
    <property type="evidence" value="ECO:0007669"/>
    <property type="project" value="TreeGrafter"/>
</dbReference>
<reference evidence="5" key="2">
    <citation type="submission" date="2025-09" db="UniProtKB">
        <authorList>
            <consortium name="Ensembl"/>
        </authorList>
    </citation>
    <scope>IDENTIFICATION</scope>
</reference>
<dbReference type="InterPro" id="IPR050650">
    <property type="entry name" value="Type-II_Cytokine-TF_Rcpt"/>
</dbReference>
<dbReference type="CTD" id="3459"/>
<dbReference type="Pfam" id="PF01108">
    <property type="entry name" value="Tissue_fac"/>
    <property type="match status" value="1"/>
</dbReference>
<dbReference type="PROSITE" id="PS51257">
    <property type="entry name" value="PROKAR_LIPOPROTEIN"/>
    <property type="match status" value="1"/>
</dbReference>
<reference evidence="5" key="1">
    <citation type="submission" date="2025-08" db="UniProtKB">
        <authorList>
            <consortium name="Ensembl"/>
        </authorList>
    </citation>
    <scope>IDENTIFICATION</scope>
</reference>
<keyword evidence="2" id="KW-0472">Membrane</keyword>
<feature type="signal peptide" evidence="3">
    <location>
        <begin position="1"/>
        <end position="20"/>
    </location>
</feature>
<feature type="domain" description="Fibronectin type-III" evidence="4">
    <location>
        <begin position="11"/>
        <end position="106"/>
    </location>
</feature>
<dbReference type="GO" id="GO:0004896">
    <property type="term" value="F:cytokine receptor activity"/>
    <property type="evidence" value="ECO:0007669"/>
    <property type="project" value="TreeGrafter"/>
</dbReference>
<evidence type="ECO:0000313" key="5">
    <source>
        <dbReference type="Ensembl" id="ENSSDUP00000001405.1"/>
    </source>
</evidence>
<keyword evidence="3" id="KW-0732">Signal</keyword>
<dbReference type="OMA" id="CKVEAWT"/>
<feature type="compositionally biased region" description="Gly residues" evidence="1">
    <location>
        <begin position="317"/>
        <end position="326"/>
    </location>
</feature>
<name>A0A3B4T5R0_SERDU</name>
<keyword evidence="2" id="KW-1133">Transmembrane helix</keyword>
<feature type="chain" id="PRO_5017455852" evidence="3">
    <location>
        <begin position="21"/>
        <end position="404"/>
    </location>
</feature>
<evidence type="ECO:0000259" key="4">
    <source>
        <dbReference type="Pfam" id="PF01108"/>
    </source>
</evidence>
<dbReference type="STRING" id="41447.ENSSDUP00000001405"/>